<feature type="domain" description="SGNH hydrolase-type esterase" evidence="3">
    <location>
        <begin position="42"/>
        <end position="215"/>
    </location>
</feature>
<dbReference type="AlphaFoldDB" id="A0A9W6UY46"/>
<dbReference type="EMBL" id="BSRZ01000008">
    <property type="protein sequence ID" value="GLW65345.1"/>
    <property type="molecule type" value="Genomic_DNA"/>
</dbReference>
<protein>
    <recommendedName>
        <fullName evidence="3">SGNH hydrolase-type esterase domain-containing protein</fullName>
    </recommendedName>
</protein>
<dbReference type="SUPFAM" id="SSF52266">
    <property type="entry name" value="SGNH hydrolase"/>
    <property type="match status" value="1"/>
</dbReference>
<accession>A0A9W6UY46</accession>
<dbReference type="RefSeq" id="WP_083951041.1">
    <property type="nucleotide sequence ID" value="NZ_BSRZ01000008.1"/>
</dbReference>
<feature type="chain" id="PRO_5040962345" description="SGNH hydrolase-type esterase domain-containing protein" evidence="2">
    <location>
        <begin position="25"/>
        <end position="277"/>
    </location>
</feature>
<keyword evidence="2" id="KW-0732">Signal</keyword>
<evidence type="ECO:0000313" key="4">
    <source>
        <dbReference type="EMBL" id="GLW65345.1"/>
    </source>
</evidence>
<feature type="signal peptide" evidence="2">
    <location>
        <begin position="1"/>
        <end position="24"/>
    </location>
</feature>
<dbReference type="Pfam" id="PF13472">
    <property type="entry name" value="Lipase_GDSL_2"/>
    <property type="match status" value="1"/>
</dbReference>
<evidence type="ECO:0000259" key="3">
    <source>
        <dbReference type="Pfam" id="PF13472"/>
    </source>
</evidence>
<dbReference type="CDD" id="cd00229">
    <property type="entry name" value="SGNH_hydrolase"/>
    <property type="match status" value="1"/>
</dbReference>
<dbReference type="Gene3D" id="3.40.50.1110">
    <property type="entry name" value="SGNH hydrolase"/>
    <property type="match status" value="1"/>
</dbReference>
<name>A0A9W6UY46_9ACTN</name>
<feature type="region of interest" description="Disordered" evidence="1">
    <location>
        <begin position="232"/>
        <end position="260"/>
    </location>
</feature>
<evidence type="ECO:0000313" key="5">
    <source>
        <dbReference type="Proteomes" id="UP001165124"/>
    </source>
</evidence>
<dbReference type="InterPro" id="IPR013830">
    <property type="entry name" value="SGNH_hydro"/>
</dbReference>
<reference evidence="4" key="1">
    <citation type="submission" date="2023-02" db="EMBL/GenBank/DDBJ databases">
        <title>Actinomadura rubrobrunea NBRC 14622.</title>
        <authorList>
            <person name="Ichikawa N."/>
            <person name="Sato H."/>
            <person name="Tonouchi N."/>
        </authorList>
    </citation>
    <scope>NUCLEOTIDE SEQUENCE</scope>
    <source>
        <strain evidence="4">NBRC 14622</strain>
    </source>
</reference>
<feature type="compositionally biased region" description="Low complexity" evidence="1">
    <location>
        <begin position="243"/>
        <end position="252"/>
    </location>
</feature>
<proteinExistence type="predicted"/>
<evidence type="ECO:0000256" key="1">
    <source>
        <dbReference type="SAM" id="MobiDB-lite"/>
    </source>
</evidence>
<gene>
    <name evidence="4" type="ORF">Arub01_35890</name>
</gene>
<dbReference type="Proteomes" id="UP001165124">
    <property type="component" value="Unassembled WGS sequence"/>
</dbReference>
<organism evidence="4 5">
    <name type="scientific">Actinomadura rubrobrunea</name>
    <dbReference type="NCBI Taxonomy" id="115335"/>
    <lineage>
        <taxon>Bacteria</taxon>
        <taxon>Bacillati</taxon>
        <taxon>Actinomycetota</taxon>
        <taxon>Actinomycetes</taxon>
        <taxon>Streptosporangiales</taxon>
        <taxon>Thermomonosporaceae</taxon>
        <taxon>Actinomadura</taxon>
    </lineage>
</organism>
<sequence>MASRRVHAALAAVVALGLAGTAAASLWWPDPAPAPRQPVVYVLGDSFTTGIRGLTSQQAYAGQAARMLGWRVVIGGRPGSGFAWPGPSGRRFDALFTEQFAWRPAPDMMLVSGGHNDVLSPMRQVRRRAVELMGRIQMRWPGTHVVLMGPTWGRDVGRKALRVRDTIRAAAADARVPFIDPIGGRWFTGNRKKGTGNAVRYVRADGIHPNVEGNRYMARRLIAELRTLGLDRPVRGRPPSPAPTAGAGAPTPLLVSRGPVTRGRRGPWCYGRLRRAS</sequence>
<keyword evidence="5" id="KW-1185">Reference proteome</keyword>
<dbReference type="InterPro" id="IPR036514">
    <property type="entry name" value="SGNH_hydro_sf"/>
</dbReference>
<evidence type="ECO:0000256" key="2">
    <source>
        <dbReference type="SAM" id="SignalP"/>
    </source>
</evidence>
<comment type="caution">
    <text evidence="4">The sequence shown here is derived from an EMBL/GenBank/DDBJ whole genome shotgun (WGS) entry which is preliminary data.</text>
</comment>